<accession>A0A1F7U8H1</accession>
<feature type="transmembrane region" description="Helical" evidence="1">
    <location>
        <begin position="169"/>
        <end position="187"/>
    </location>
</feature>
<dbReference type="Proteomes" id="UP000177088">
    <property type="component" value="Unassembled WGS sequence"/>
</dbReference>
<proteinExistence type="predicted"/>
<evidence type="ECO:0008006" key="4">
    <source>
        <dbReference type="Google" id="ProtNLM"/>
    </source>
</evidence>
<dbReference type="AlphaFoldDB" id="A0A1F7U8H1"/>
<keyword evidence="1" id="KW-0472">Membrane</keyword>
<feature type="transmembrane region" description="Helical" evidence="1">
    <location>
        <begin position="192"/>
        <end position="210"/>
    </location>
</feature>
<feature type="transmembrane region" description="Helical" evidence="1">
    <location>
        <begin position="331"/>
        <end position="352"/>
    </location>
</feature>
<reference evidence="2 3" key="1">
    <citation type="journal article" date="2016" name="Nat. Commun.">
        <title>Thousands of microbial genomes shed light on interconnected biogeochemical processes in an aquifer system.</title>
        <authorList>
            <person name="Anantharaman K."/>
            <person name="Brown C.T."/>
            <person name="Hug L.A."/>
            <person name="Sharon I."/>
            <person name="Castelle C.J."/>
            <person name="Probst A.J."/>
            <person name="Thomas B.C."/>
            <person name="Singh A."/>
            <person name="Wilkins M.J."/>
            <person name="Karaoz U."/>
            <person name="Brodie E.L."/>
            <person name="Williams K.H."/>
            <person name="Hubbard S.S."/>
            <person name="Banfield J.F."/>
        </authorList>
    </citation>
    <scope>NUCLEOTIDE SEQUENCE [LARGE SCALE GENOMIC DNA]</scope>
</reference>
<feature type="transmembrane region" description="Helical" evidence="1">
    <location>
        <begin position="257"/>
        <end position="276"/>
    </location>
</feature>
<evidence type="ECO:0000313" key="3">
    <source>
        <dbReference type="Proteomes" id="UP000177088"/>
    </source>
</evidence>
<comment type="caution">
    <text evidence="2">The sequence shown here is derived from an EMBL/GenBank/DDBJ whole genome shotgun (WGS) entry which is preliminary data.</text>
</comment>
<gene>
    <name evidence="2" type="ORF">A3C96_01770</name>
</gene>
<protein>
    <recommendedName>
        <fullName evidence="4">Glycosyltransferase RgtA/B/C/D-like domain-containing protein</fullName>
    </recommendedName>
</protein>
<organism evidence="2 3">
    <name type="scientific">Candidatus Uhrbacteria bacterium RIFCSPHIGHO2_02_FULL_60_10</name>
    <dbReference type="NCBI Taxonomy" id="1802392"/>
    <lineage>
        <taxon>Bacteria</taxon>
        <taxon>Candidatus Uhriibacteriota</taxon>
    </lineage>
</organism>
<feature type="transmembrane region" description="Helical" evidence="1">
    <location>
        <begin position="141"/>
        <end position="157"/>
    </location>
</feature>
<keyword evidence="1" id="KW-1133">Transmembrane helix</keyword>
<feature type="transmembrane region" description="Helical" evidence="1">
    <location>
        <begin position="113"/>
        <end position="134"/>
    </location>
</feature>
<feature type="transmembrane region" description="Helical" evidence="1">
    <location>
        <begin position="216"/>
        <end position="245"/>
    </location>
</feature>
<feature type="transmembrane region" description="Helical" evidence="1">
    <location>
        <begin position="48"/>
        <end position="67"/>
    </location>
</feature>
<name>A0A1F7U8H1_9BACT</name>
<evidence type="ECO:0000313" key="2">
    <source>
        <dbReference type="EMBL" id="OGL74570.1"/>
    </source>
</evidence>
<feature type="transmembrane region" description="Helical" evidence="1">
    <location>
        <begin position="385"/>
        <end position="405"/>
    </location>
</feature>
<evidence type="ECO:0000256" key="1">
    <source>
        <dbReference type="SAM" id="Phobius"/>
    </source>
</evidence>
<keyword evidence="1" id="KW-0812">Transmembrane</keyword>
<sequence length="446" mass="49151">MGSLRFDSQQKNTSLNGREPIIERPIVRDSNFPVRIGTAALLRFPSSYWLLITGFTFVSAVILYSLYRYLNLSQQFAWLAQSFLAGRTDIPEAWLLGPGGPGTHDFVLADGKYYWPLPPFPAVMLLPLISLFGLSHAQQVLQIWIVAAVALLAYAVAKRSGRDSLTAGWLSLALVGASVFTGTAVFYGSQQLASVIFVALGLGAVCEHLGRRRTWLLGLLTALAIATRFTGGLSLLLFFAIEIFFSDRPKRAEIIEAIRFGGPVVAMATALMAYNWTRFGSVFETGYLDSVSNYPGLVARRAATGLFHWSNVPRNFFYYFLAWPVWRGARLAVNTNGLSFFLISLPFVSIFLKRRLKPDEWAAAISSLAVIAILLFYYCTGFEQIGPRYLGDVLPLLYLLLVGAFRDRELGRFAKGTILVGCGINAILVINSKALLVASQLVFTPG</sequence>
<dbReference type="EMBL" id="MGEA01000014">
    <property type="protein sequence ID" value="OGL74570.1"/>
    <property type="molecule type" value="Genomic_DNA"/>
</dbReference>
<feature type="transmembrane region" description="Helical" evidence="1">
    <location>
        <begin position="417"/>
        <end position="443"/>
    </location>
</feature>
<feature type="transmembrane region" description="Helical" evidence="1">
    <location>
        <begin position="361"/>
        <end position="379"/>
    </location>
</feature>